<protein>
    <submittedName>
        <fullName evidence="2">Uncharacterized protein</fullName>
    </submittedName>
</protein>
<dbReference type="Proteomes" id="UP000199468">
    <property type="component" value="Unassembled WGS sequence"/>
</dbReference>
<evidence type="ECO:0000256" key="1">
    <source>
        <dbReference type="SAM" id="MobiDB-lite"/>
    </source>
</evidence>
<reference evidence="2 3" key="1">
    <citation type="submission" date="2016-10" db="EMBL/GenBank/DDBJ databases">
        <authorList>
            <person name="Varghese N."/>
            <person name="Submissions S."/>
        </authorList>
    </citation>
    <scope>NUCLEOTIDE SEQUENCE [LARGE SCALE GENOMIC DNA]</scope>
    <source>
        <strain evidence="2 3">DSM 26672</strain>
    </source>
</reference>
<evidence type="ECO:0000313" key="2">
    <source>
        <dbReference type="EMBL" id="SDH31559.1"/>
    </source>
</evidence>
<proteinExistence type="predicted"/>
<organism evidence="2 3">
    <name type="scientific">Bosea robiniae</name>
    <dbReference type="NCBI Taxonomy" id="1036780"/>
    <lineage>
        <taxon>Bacteria</taxon>
        <taxon>Pseudomonadati</taxon>
        <taxon>Pseudomonadota</taxon>
        <taxon>Alphaproteobacteria</taxon>
        <taxon>Hyphomicrobiales</taxon>
        <taxon>Boseaceae</taxon>
        <taxon>Bosea</taxon>
    </lineage>
</organism>
<gene>
    <name evidence="2" type="ORF">SAMN05421844_10815</name>
</gene>
<feature type="region of interest" description="Disordered" evidence="1">
    <location>
        <begin position="1"/>
        <end position="62"/>
    </location>
</feature>
<accession>A0ABY0P5Q4</accession>
<sequence>MENNEHNPVVESLRQEQKTQRKEERELTPDQKLERALKDTFPASDPVAEQVPITPGAAEETK</sequence>
<name>A0ABY0P5Q4_9HYPH</name>
<dbReference type="RefSeq" id="WP_091860854.1">
    <property type="nucleotide sequence ID" value="NZ_FNBZ01000008.1"/>
</dbReference>
<evidence type="ECO:0000313" key="3">
    <source>
        <dbReference type="Proteomes" id="UP000199468"/>
    </source>
</evidence>
<feature type="compositionally biased region" description="Basic and acidic residues" evidence="1">
    <location>
        <begin position="13"/>
        <end position="38"/>
    </location>
</feature>
<dbReference type="EMBL" id="FNBZ01000008">
    <property type="protein sequence ID" value="SDH31559.1"/>
    <property type="molecule type" value="Genomic_DNA"/>
</dbReference>
<keyword evidence="3" id="KW-1185">Reference proteome</keyword>
<comment type="caution">
    <text evidence="2">The sequence shown here is derived from an EMBL/GenBank/DDBJ whole genome shotgun (WGS) entry which is preliminary data.</text>
</comment>